<organism evidence="1 2">
    <name type="scientific">Pseudomonas chlororaphis</name>
    <dbReference type="NCBI Taxonomy" id="587753"/>
    <lineage>
        <taxon>Bacteria</taxon>
        <taxon>Pseudomonadati</taxon>
        <taxon>Pseudomonadota</taxon>
        <taxon>Gammaproteobacteria</taxon>
        <taxon>Pseudomonadales</taxon>
        <taxon>Pseudomonadaceae</taxon>
        <taxon>Pseudomonas</taxon>
    </lineage>
</organism>
<name>A0A3G7TQ63_9PSED</name>
<sequence>MASILKVLDIHLSLLKSNPPQLHILAHGLVGSTGWTNPRLQPWFYIDFPQDGIQDFDFVADPPQGISIFPICPITASEYWENPPLDKLKGIRVHSANNFVEEYIRVAKSVAC</sequence>
<evidence type="ECO:0000313" key="2">
    <source>
        <dbReference type="Proteomes" id="UP000268048"/>
    </source>
</evidence>
<dbReference type="RefSeq" id="WP_124320564.1">
    <property type="nucleotide sequence ID" value="NZ_CP027753.1"/>
</dbReference>
<dbReference type="EMBL" id="CP027753">
    <property type="protein sequence ID" value="AZE48648.1"/>
    <property type="molecule type" value="Genomic_DNA"/>
</dbReference>
<reference evidence="1 2" key="1">
    <citation type="submission" date="2018-03" db="EMBL/GenBank/DDBJ databases">
        <title>Diversity of phytobeneficial traits revealed by whole-genome analysis of worldwide-isolated phenazine-producing Pseudomonas spp.</title>
        <authorList>
            <person name="Biessy A."/>
            <person name="Novinscak A."/>
            <person name="Blom J."/>
            <person name="Leger G."/>
            <person name="Thomashow L.S."/>
            <person name="Cazorla F.M."/>
            <person name="Josic D."/>
            <person name="Filion M."/>
        </authorList>
    </citation>
    <scope>NUCLEOTIDE SEQUENCE [LARGE SCALE GENOMIC DNA]</scope>
    <source>
        <strain evidence="1 2">B25</strain>
    </source>
</reference>
<gene>
    <name evidence="1" type="ORF">C4K04_2976</name>
</gene>
<protein>
    <submittedName>
        <fullName evidence="1">Uncharacterized protein</fullName>
    </submittedName>
</protein>
<dbReference type="AlphaFoldDB" id="A0A3G7TQ63"/>
<proteinExistence type="predicted"/>
<evidence type="ECO:0000313" key="1">
    <source>
        <dbReference type="EMBL" id="AZE48648.1"/>
    </source>
</evidence>
<dbReference type="Proteomes" id="UP000268048">
    <property type="component" value="Chromosome"/>
</dbReference>
<accession>A0A3G7TQ63</accession>